<organism evidence="2">
    <name type="scientific">Conus magus</name>
    <name type="common">Magical cone</name>
    <dbReference type="NCBI Taxonomy" id="6492"/>
    <lineage>
        <taxon>Eukaryota</taxon>
        <taxon>Metazoa</taxon>
        <taxon>Spiralia</taxon>
        <taxon>Lophotrochozoa</taxon>
        <taxon>Mollusca</taxon>
        <taxon>Gastropoda</taxon>
        <taxon>Caenogastropoda</taxon>
        <taxon>Neogastropoda</taxon>
        <taxon>Conoidea</taxon>
        <taxon>Conidae</taxon>
        <taxon>Conus</taxon>
        <taxon>Pionoconus</taxon>
    </lineage>
</organism>
<keyword evidence="1" id="KW-0732">Signal</keyword>
<feature type="chain" id="PRO_5024286212" evidence="1">
    <location>
        <begin position="24"/>
        <end position="105"/>
    </location>
</feature>
<sequence>MAMNMWMTISVCVVVVMATTVVGSTPLQERGLSLDERRAIGCCAWQVYDCLVQRGHYWYICYSWASWICTRGLSDRCCPGLERCIRRCVSGYRNVCYYHCIFERC</sequence>
<feature type="signal peptide" evidence="1">
    <location>
        <begin position="1"/>
        <end position="23"/>
    </location>
</feature>
<proteinExistence type="evidence at transcript level"/>
<evidence type="ECO:0000313" key="2">
    <source>
        <dbReference type="EMBL" id="QFQ60982.1"/>
    </source>
</evidence>
<name>A0A5P8I0H4_CONMA</name>
<evidence type="ECO:0000256" key="1">
    <source>
        <dbReference type="SAM" id="SignalP"/>
    </source>
</evidence>
<reference evidence="2" key="1">
    <citation type="journal article" date="2019" name="Mar. Drugs">
        <title>Conotoxin diversity in the venom gland transcriptome of the Magician's Cone, Pionoconus magus.</title>
        <authorList>
            <person name="Pardos-Blas J.R."/>
            <person name="Irisarri I."/>
            <person name="Abalde S."/>
            <person name="Tenorio M.J."/>
            <person name="Zardoya R."/>
        </authorList>
    </citation>
    <scope>NUCLEOTIDE SEQUENCE</scope>
    <source>
        <tissue evidence="2">Venom gland</tissue>
    </source>
</reference>
<dbReference type="EMBL" id="MN517299">
    <property type="protein sequence ID" value="QFQ60982.1"/>
    <property type="molecule type" value="mRNA"/>
</dbReference>
<dbReference type="AlphaFoldDB" id="A0A5P8I0H4"/>
<accession>A0A5P8I0H4</accession>
<protein>
    <submittedName>
        <fullName evidence="2">Conotoxin superfamily con-ikot-ikot</fullName>
    </submittedName>
</protein>